<evidence type="ECO:0000256" key="3">
    <source>
        <dbReference type="SAM" id="SignalP"/>
    </source>
</evidence>
<accession>A0A917BNV4</accession>
<feature type="disulfide bond" evidence="2">
    <location>
        <begin position="61"/>
        <end position="88"/>
    </location>
</feature>
<keyword evidence="3" id="KW-0732">Signal</keyword>
<dbReference type="PROSITE" id="PS51257">
    <property type="entry name" value="PROKAR_LIPOPROTEIN"/>
    <property type="match status" value="1"/>
</dbReference>
<dbReference type="Gene3D" id="3.40.50.1110">
    <property type="entry name" value="SGNH hydrolase"/>
    <property type="match status" value="1"/>
</dbReference>
<feature type="active site" description="Nucleophile" evidence="1">
    <location>
        <position position="45"/>
    </location>
</feature>
<protein>
    <submittedName>
        <fullName evidence="5">Lipase</fullName>
    </submittedName>
</protein>
<dbReference type="EMBL" id="BMKQ01000001">
    <property type="protein sequence ID" value="GGF53223.1"/>
    <property type="molecule type" value="Genomic_DNA"/>
</dbReference>
<feature type="active site" evidence="1">
    <location>
        <position position="270"/>
    </location>
</feature>
<reference evidence="5" key="1">
    <citation type="journal article" date="2014" name="Int. J. Syst. Evol. Microbiol.">
        <title>Complete genome sequence of Corynebacterium casei LMG S-19264T (=DSM 44701T), isolated from a smear-ripened cheese.</title>
        <authorList>
            <consortium name="US DOE Joint Genome Institute (JGI-PGF)"/>
            <person name="Walter F."/>
            <person name="Albersmeier A."/>
            <person name="Kalinowski J."/>
            <person name="Ruckert C."/>
        </authorList>
    </citation>
    <scope>NUCLEOTIDE SEQUENCE</scope>
    <source>
        <strain evidence="5">CGMCC 1.16067</strain>
    </source>
</reference>
<dbReference type="RefSeq" id="WP_188780407.1">
    <property type="nucleotide sequence ID" value="NZ_BMKQ01000001.1"/>
</dbReference>
<comment type="caution">
    <text evidence="5">The sequence shown here is derived from an EMBL/GenBank/DDBJ whole genome shotgun (WGS) entry which is preliminary data.</text>
</comment>
<evidence type="ECO:0000256" key="1">
    <source>
        <dbReference type="PIRSR" id="PIRSR637460-1"/>
    </source>
</evidence>
<feature type="domain" description="SGNH hydrolase-type esterase" evidence="4">
    <location>
        <begin position="41"/>
        <end position="274"/>
    </location>
</feature>
<reference evidence="5" key="2">
    <citation type="submission" date="2020-09" db="EMBL/GenBank/DDBJ databases">
        <authorList>
            <person name="Sun Q."/>
            <person name="Zhou Y."/>
        </authorList>
    </citation>
    <scope>NUCLEOTIDE SEQUENCE</scope>
    <source>
        <strain evidence="5">CGMCC 1.16067</strain>
    </source>
</reference>
<dbReference type="GO" id="GO:0004806">
    <property type="term" value="F:triacylglycerol lipase activity"/>
    <property type="evidence" value="ECO:0007669"/>
    <property type="project" value="TreeGrafter"/>
</dbReference>
<dbReference type="Proteomes" id="UP000649179">
    <property type="component" value="Unassembled WGS sequence"/>
</dbReference>
<dbReference type="GO" id="GO:0019433">
    <property type="term" value="P:triglyceride catabolic process"/>
    <property type="evidence" value="ECO:0007669"/>
    <property type="project" value="TreeGrafter"/>
</dbReference>
<organism evidence="5 6">
    <name type="scientific">Marmoricola endophyticus</name>
    <dbReference type="NCBI Taxonomy" id="2040280"/>
    <lineage>
        <taxon>Bacteria</taxon>
        <taxon>Bacillati</taxon>
        <taxon>Actinomycetota</taxon>
        <taxon>Actinomycetes</taxon>
        <taxon>Propionibacteriales</taxon>
        <taxon>Nocardioidaceae</taxon>
        <taxon>Marmoricola</taxon>
    </lineage>
</organism>
<feature type="signal peptide" evidence="3">
    <location>
        <begin position="1"/>
        <end position="23"/>
    </location>
</feature>
<feature type="chain" id="PRO_5039622923" evidence="3">
    <location>
        <begin position="24"/>
        <end position="291"/>
    </location>
</feature>
<feature type="disulfide bond" evidence="2">
    <location>
        <begin position="141"/>
        <end position="150"/>
    </location>
</feature>
<dbReference type="PANTHER" id="PTHR37981">
    <property type="entry name" value="LIPASE 2"/>
    <property type="match status" value="1"/>
</dbReference>
<evidence type="ECO:0000313" key="5">
    <source>
        <dbReference type="EMBL" id="GGF53223.1"/>
    </source>
</evidence>
<proteinExistence type="predicted"/>
<dbReference type="PANTHER" id="PTHR37981:SF1">
    <property type="entry name" value="SGNH HYDROLASE-TYPE ESTERASE DOMAIN-CONTAINING PROTEIN"/>
    <property type="match status" value="1"/>
</dbReference>
<evidence type="ECO:0000313" key="6">
    <source>
        <dbReference type="Proteomes" id="UP000649179"/>
    </source>
</evidence>
<gene>
    <name evidence="5" type="ORF">GCM10011519_28920</name>
</gene>
<sequence length="291" mass="29661">MRRLRVGAVALLALAGCGGPSPAPGEPAPSTTPPAVSSYVALGDSYTSAPYVPLTAVADGCLRSDGNYPARIADALGLSGANAVDRSCAGATTPDLTAGQRTFAGARVAPQLDAVDEDTALVTLGIGGNDFGLFGDLAGSCVFPGQAGTCGEVDATRATRVLPRIGDRVTRVVRAIQAKAPDAEVVVVGYPRIVDASTSCPAQLPLDAAARTALERVNRELDAQLAAAARRTRAAYVDMYAAGTGHDVCAGKDAWVNGVRTDTDRAAALHPFAAEQQAVAEKVLDLVHAGR</sequence>
<name>A0A917BNV4_9ACTN</name>
<dbReference type="Pfam" id="PF13472">
    <property type="entry name" value="Lipase_GDSL_2"/>
    <property type="match status" value="1"/>
</dbReference>
<dbReference type="AlphaFoldDB" id="A0A917BNV4"/>
<keyword evidence="2" id="KW-1015">Disulfide bond</keyword>
<dbReference type="InterPro" id="IPR036514">
    <property type="entry name" value="SGNH_hydro_sf"/>
</dbReference>
<dbReference type="InterPro" id="IPR013830">
    <property type="entry name" value="SGNH_hydro"/>
</dbReference>
<evidence type="ECO:0000256" key="2">
    <source>
        <dbReference type="PIRSR" id="PIRSR637460-2"/>
    </source>
</evidence>
<feature type="disulfide bond" evidence="2">
    <location>
        <begin position="200"/>
        <end position="249"/>
    </location>
</feature>
<evidence type="ECO:0000259" key="4">
    <source>
        <dbReference type="Pfam" id="PF13472"/>
    </source>
</evidence>
<keyword evidence="6" id="KW-1185">Reference proteome</keyword>
<dbReference type="SUPFAM" id="SSF52266">
    <property type="entry name" value="SGNH hydrolase"/>
    <property type="match status" value="1"/>
</dbReference>
<dbReference type="CDD" id="cd01823">
    <property type="entry name" value="SEST_like"/>
    <property type="match status" value="1"/>
</dbReference>
<dbReference type="InterPro" id="IPR037460">
    <property type="entry name" value="SEST-like"/>
</dbReference>